<dbReference type="Gene3D" id="3.60.40.10">
    <property type="entry name" value="PPM-type phosphatase domain"/>
    <property type="match status" value="1"/>
</dbReference>
<accession>A0A3P6USI3</accession>
<protein>
    <recommendedName>
        <fullName evidence="3">PPM-type phosphatase domain-containing protein</fullName>
    </recommendedName>
</protein>
<gene>
    <name evidence="1" type="ORF">DILT_LOCUS3216</name>
</gene>
<evidence type="ECO:0008006" key="3">
    <source>
        <dbReference type="Google" id="ProtNLM"/>
    </source>
</evidence>
<organism evidence="1 2">
    <name type="scientific">Dibothriocephalus latus</name>
    <name type="common">Fish tapeworm</name>
    <name type="synonym">Diphyllobothrium latum</name>
    <dbReference type="NCBI Taxonomy" id="60516"/>
    <lineage>
        <taxon>Eukaryota</taxon>
        <taxon>Metazoa</taxon>
        <taxon>Spiralia</taxon>
        <taxon>Lophotrochozoa</taxon>
        <taxon>Platyhelminthes</taxon>
        <taxon>Cestoda</taxon>
        <taxon>Eucestoda</taxon>
        <taxon>Diphyllobothriidea</taxon>
        <taxon>Diphyllobothriidae</taxon>
        <taxon>Dibothriocephalus</taxon>
    </lineage>
</organism>
<dbReference type="AlphaFoldDB" id="A0A3P6USI3"/>
<reference evidence="1 2" key="1">
    <citation type="submission" date="2018-11" db="EMBL/GenBank/DDBJ databases">
        <authorList>
            <consortium name="Pathogen Informatics"/>
        </authorList>
    </citation>
    <scope>NUCLEOTIDE SEQUENCE [LARGE SCALE GENOMIC DNA]</scope>
</reference>
<dbReference type="EMBL" id="UYRU01043319">
    <property type="protein sequence ID" value="VDK81334.1"/>
    <property type="molecule type" value="Genomic_DNA"/>
</dbReference>
<dbReference type="Proteomes" id="UP000281553">
    <property type="component" value="Unassembled WGS sequence"/>
</dbReference>
<keyword evidence="2" id="KW-1185">Reference proteome</keyword>
<sequence>MDFFVLEKFLREVRESIFPQAAHSTKDSVRLRTKQVMSKVKKTYASAYMLSHATRLLYMGEADAFCPQTLDKKGSGYCQFDSVQRYGAECLKKAIDASVEWLASGNLEHFPKPGLTASCIKKISIASLLNRRRRQEDRWFLVADLLKYAPTQEKLTYGEYPMILGCGVFDGHGGPEAAEHCSNLAPLLLSRRLQRRFLPSNKDCKSQETIPDILASVIDDLNFSVSECHREKVSPSYSLRYNS</sequence>
<dbReference type="SUPFAM" id="SSF81606">
    <property type="entry name" value="PP2C-like"/>
    <property type="match status" value="1"/>
</dbReference>
<dbReference type="OrthoDB" id="10264738at2759"/>
<name>A0A3P6USI3_DIBLA</name>
<proteinExistence type="predicted"/>
<evidence type="ECO:0000313" key="1">
    <source>
        <dbReference type="EMBL" id="VDK81334.1"/>
    </source>
</evidence>
<evidence type="ECO:0000313" key="2">
    <source>
        <dbReference type="Proteomes" id="UP000281553"/>
    </source>
</evidence>
<dbReference type="InterPro" id="IPR036457">
    <property type="entry name" value="PPM-type-like_dom_sf"/>
</dbReference>